<dbReference type="EMBL" id="BORR01000006">
    <property type="protein sequence ID" value="GIO37262.1"/>
    <property type="molecule type" value="Genomic_DNA"/>
</dbReference>
<dbReference type="AlphaFoldDB" id="A0A919XQ96"/>
<dbReference type="RefSeq" id="WP_374705961.1">
    <property type="nucleotide sequence ID" value="NZ_BORR01000006.1"/>
</dbReference>
<organism evidence="3 4">
    <name type="scientific">Paenibacillus antibioticophila</name>
    <dbReference type="NCBI Taxonomy" id="1274374"/>
    <lineage>
        <taxon>Bacteria</taxon>
        <taxon>Bacillati</taxon>
        <taxon>Bacillota</taxon>
        <taxon>Bacilli</taxon>
        <taxon>Bacillales</taxon>
        <taxon>Paenibacillaceae</taxon>
        <taxon>Paenibacillus</taxon>
    </lineage>
</organism>
<dbReference type="SMART" id="SM00857">
    <property type="entry name" value="Resolvase"/>
    <property type="match status" value="1"/>
</dbReference>
<dbReference type="Pfam" id="PF07508">
    <property type="entry name" value="Recombinase"/>
    <property type="match status" value="1"/>
</dbReference>
<dbReference type="GO" id="GO:0000150">
    <property type="term" value="F:DNA strand exchange activity"/>
    <property type="evidence" value="ECO:0007669"/>
    <property type="project" value="InterPro"/>
</dbReference>
<proteinExistence type="predicted"/>
<evidence type="ECO:0000313" key="3">
    <source>
        <dbReference type="EMBL" id="GIO37262.1"/>
    </source>
</evidence>
<dbReference type="CDD" id="cd00338">
    <property type="entry name" value="Ser_Recombinase"/>
    <property type="match status" value="1"/>
</dbReference>
<feature type="domain" description="Resolvase/invertase-type recombinase catalytic" evidence="2">
    <location>
        <begin position="17"/>
        <end position="167"/>
    </location>
</feature>
<dbReference type="Gene3D" id="3.40.50.1390">
    <property type="entry name" value="Resolvase, N-terminal catalytic domain"/>
    <property type="match status" value="1"/>
</dbReference>
<keyword evidence="4" id="KW-1185">Reference proteome</keyword>
<feature type="coiled-coil region" evidence="1">
    <location>
        <begin position="427"/>
        <end position="487"/>
    </location>
</feature>
<evidence type="ECO:0000313" key="4">
    <source>
        <dbReference type="Proteomes" id="UP000681162"/>
    </source>
</evidence>
<comment type="caution">
    <text evidence="3">The sequence shown here is derived from an EMBL/GenBank/DDBJ whole genome shotgun (WGS) entry which is preliminary data.</text>
</comment>
<protein>
    <submittedName>
        <fullName evidence="3">Serine recombinase</fullName>
    </submittedName>
</protein>
<dbReference type="Proteomes" id="UP000681162">
    <property type="component" value="Unassembled WGS sequence"/>
</dbReference>
<name>A0A919XQ96_9BACL</name>
<dbReference type="InterPro" id="IPR050639">
    <property type="entry name" value="SSR_resolvase"/>
</dbReference>
<accession>A0A919XQ96</accession>
<gene>
    <name evidence="3" type="ORF">J41TS12_21230</name>
</gene>
<dbReference type="Gene3D" id="3.90.1750.20">
    <property type="entry name" value="Putative Large Serine Recombinase, Chain B, Domain 2"/>
    <property type="match status" value="1"/>
</dbReference>
<dbReference type="InterPro" id="IPR011109">
    <property type="entry name" value="DNA_bind_recombinase_dom"/>
</dbReference>
<dbReference type="Pfam" id="PF13408">
    <property type="entry name" value="Zn_ribbon_recom"/>
    <property type="match status" value="1"/>
</dbReference>
<dbReference type="InterPro" id="IPR006119">
    <property type="entry name" value="Resolv_N"/>
</dbReference>
<evidence type="ECO:0000259" key="2">
    <source>
        <dbReference type="SMART" id="SM00857"/>
    </source>
</evidence>
<dbReference type="InterPro" id="IPR025827">
    <property type="entry name" value="Zn_ribbon_recom_dom"/>
</dbReference>
<dbReference type="SUPFAM" id="SSF53041">
    <property type="entry name" value="Resolvase-like"/>
    <property type="match status" value="1"/>
</dbReference>
<dbReference type="PANTHER" id="PTHR30461">
    <property type="entry name" value="DNA-INVERTASE FROM LAMBDOID PROPHAGE"/>
    <property type="match status" value="1"/>
</dbReference>
<keyword evidence="1" id="KW-0175">Coiled coil</keyword>
<dbReference type="PANTHER" id="PTHR30461:SF23">
    <property type="entry name" value="DNA RECOMBINASE-RELATED"/>
    <property type="match status" value="1"/>
</dbReference>
<dbReference type="GO" id="GO:0003677">
    <property type="term" value="F:DNA binding"/>
    <property type="evidence" value="ECO:0007669"/>
    <property type="project" value="InterPro"/>
</dbReference>
<sequence>MVVMNKKMPDPTRKLRVGCFYRVSSKGQLEDDDIPMQRRVCTSFLEDKGWIFVKEYVEKAVSGLWVPAEKRGDLQEAMRDAEEGVIDVILCFMFDRLGRREHETPYIVQWFARHVEVWSATEGQQKFEQHSDKLMNYVRYWQAEGESLKTSIRVIADMTQMVEDGLFTGGSAGYGYKLVKTGLYNKKGKELFRRAKDEKTNHIAYQIYDFVYSYGYGSTRIAKYFNSPEINIPSPTGGKWTASTINSILKNPLYKGMPAIKKRKDEDGKLKTIPTEDQVLPKKPIPELITVPGPMWDAVQVIRSSRNQENTNNPDIEKVLVSKSPLLLVGMIYCGYCGSPMTTTYNSKKYQLADGTTQKWRQAKYRCSGKALGKADCAGQTIYSQTKIETVVLDELYAYLDHFKQVDVTDQLNKIKKKNTSQEDSEIKGLAKRLRELTKEIATLTAEVPKSILGKSAFKPELLNELIEQKQNEITSVESTLKKLEKTVLYKKVEKTEMENLVRSIPVWKESFQKSPVEKRKMMLNDVIDRVIVYRDQVDLKIKLKVQELSGISNGSETDSRGRAHRWQR</sequence>
<dbReference type="InterPro" id="IPR036162">
    <property type="entry name" value="Resolvase-like_N_sf"/>
</dbReference>
<dbReference type="InterPro" id="IPR038109">
    <property type="entry name" value="DNA_bind_recomb_sf"/>
</dbReference>
<dbReference type="Pfam" id="PF00239">
    <property type="entry name" value="Resolvase"/>
    <property type="match status" value="1"/>
</dbReference>
<reference evidence="3 4" key="1">
    <citation type="submission" date="2021-03" db="EMBL/GenBank/DDBJ databases">
        <title>Antimicrobial resistance genes in bacteria isolated from Japanese honey, and their potential for conferring macrolide and lincosamide resistance in the American foulbrood pathogen Paenibacillus larvae.</title>
        <authorList>
            <person name="Okamoto M."/>
            <person name="Kumagai M."/>
            <person name="Kanamori H."/>
            <person name="Takamatsu D."/>
        </authorList>
    </citation>
    <scope>NUCLEOTIDE SEQUENCE [LARGE SCALE GENOMIC DNA]</scope>
    <source>
        <strain evidence="3 4">J41TS12</strain>
    </source>
</reference>
<evidence type="ECO:0000256" key="1">
    <source>
        <dbReference type="SAM" id="Coils"/>
    </source>
</evidence>